<dbReference type="AlphaFoldDB" id="A0A135I563"/>
<dbReference type="EMBL" id="LNTY01000050">
    <property type="protein sequence ID" value="KXF80580.1"/>
    <property type="molecule type" value="Genomic_DNA"/>
</dbReference>
<evidence type="ECO:0008006" key="4">
    <source>
        <dbReference type="Google" id="ProtNLM"/>
    </source>
</evidence>
<organism evidence="2 3">
    <name type="scientific">Enterovibrio coralii</name>
    <dbReference type="NCBI Taxonomy" id="294935"/>
    <lineage>
        <taxon>Bacteria</taxon>
        <taxon>Pseudomonadati</taxon>
        <taxon>Pseudomonadota</taxon>
        <taxon>Gammaproteobacteria</taxon>
        <taxon>Vibrionales</taxon>
        <taxon>Vibrionaceae</taxon>
        <taxon>Enterovibrio</taxon>
    </lineage>
</organism>
<evidence type="ECO:0000313" key="2">
    <source>
        <dbReference type="EMBL" id="KXF80580.1"/>
    </source>
</evidence>
<gene>
    <name evidence="2" type="ORF">ATN88_07865</name>
</gene>
<proteinExistence type="predicted"/>
<dbReference type="RefSeq" id="WP_067419119.1">
    <property type="nucleotide sequence ID" value="NZ_LNTY01000050.1"/>
</dbReference>
<dbReference type="Proteomes" id="UP000070529">
    <property type="component" value="Unassembled WGS sequence"/>
</dbReference>
<comment type="caution">
    <text evidence="2">The sequence shown here is derived from an EMBL/GenBank/DDBJ whole genome shotgun (WGS) entry which is preliminary data.</text>
</comment>
<accession>A0A135I563</accession>
<feature type="chain" id="PRO_5007465615" description="DUF2987 domain-containing protein" evidence="1">
    <location>
        <begin position="21"/>
        <end position="214"/>
    </location>
</feature>
<protein>
    <recommendedName>
        <fullName evidence="4">DUF2987 domain-containing protein</fullName>
    </recommendedName>
</protein>
<feature type="signal peptide" evidence="1">
    <location>
        <begin position="1"/>
        <end position="20"/>
    </location>
</feature>
<evidence type="ECO:0000313" key="3">
    <source>
        <dbReference type="Proteomes" id="UP000070529"/>
    </source>
</evidence>
<keyword evidence="3" id="KW-1185">Reference proteome</keyword>
<sequence length="214" mass="23589">MIKGLTAAIMAAVISVPVAAAQVELRYSSLFSQLKHNHGENHPDVKIGYFLVSPETGKVCEITKAWMVKKEHYEAFSIPPSQELPLPIDKHLRQVNPDVFIETAGDETCNVSYQVMAKESFNDEISANDIQKLVPQMTEMMQDLGGMFASWFMPEVEGVMVHFAEPVSALSTSSGREIAVKGNVAVIKLDELKDGEKVAFAQSPLKVTPWIPQS</sequence>
<name>A0A135I563_9GAMM</name>
<evidence type="ECO:0000256" key="1">
    <source>
        <dbReference type="SAM" id="SignalP"/>
    </source>
</evidence>
<dbReference type="Pfam" id="PF11205">
    <property type="entry name" value="DUF2987"/>
    <property type="match status" value="1"/>
</dbReference>
<dbReference type="STRING" id="294935.ATN88_07865"/>
<keyword evidence="1" id="KW-0732">Signal</keyword>
<reference evidence="2 3" key="1">
    <citation type="submission" date="2015-11" db="EMBL/GenBank/DDBJ databases">
        <title>Genomic Taxonomy of the Vibrionaceae.</title>
        <authorList>
            <person name="Gomez-Gil B."/>
            <person name="Enciso-Ibarra J."/>
        </authorList>
    </citation>
    <scope>NUCLEOTIDE SEQUENCE [LARGE SCALE GENOMIC DNA]</scope>
    <source>
        <strain evidence="2 3">CAIM 912</strain>
    </source>
</reference>
<dbReference type="InterPro" id="IPR021370">
    <property type="entry name" value="DUF2987"/>
</dbReference>
<dbReference type="OrthoDB" id="5815145at2"/>